<proteinExistence type="predicted"/>
<organism evidence="1">
    <name type="scientific">Arsenophonus endosymbiont of Trialeurodes vaporariorum</name>
    <dbReference type="NCBI Taxonomy" id="235567"/>
    <lineage>
        <taxon>Bacteria</taxon>
        <taxon>Pseudomonadati</taxon>
        <taxon>Pseudomonadota</taxon>
        <taxon>Gammaproteobacteria</taxon>
        <taxon>Enterobacterales</taxon>
        <taxon>Morganellaceae</taxon>
        <taxon>Arsenophonus</taxon>
    </lineage>
</organism>
<sequence length="41" mass="4884">MLEEIKTVKVKIVADVSATCNYIVDMNEEDYRKFEKLLIYK</sequence>
<protein>
    <submittedName>
        <fullName evidence="1">Uncharacterized protein</fullName>
    </submittedName>
</protein>
<name>A0A3B0M1T1_9GAMM</name>
<dbReference type="EMBL" id="UFQR01000024">
    <property type="protein sequence ID" value="SSW96591.1"/>
    <property type="molecule type" value="Genomic_DNA"/>
</dbReference>
<dbReference type="AlphaFoldDB" id="A0A3B0M1T1"/>
<evidence type="ECO:0000313" key="1">
    <source>
        <dbReference type="EMBL" id="SSW96591.1"/>
    </source>
</evidence>
<reference evidence="1" key="1">
    <citation type="submission" date="2018-04" db="EMBL/GenBank/DDBJ databases">
        <authorList>
            <person name="Go L.Y."/>
            <person name="Mitchell J.A."/>
        </authorList>
    </citation>
    <scope>NUCLEOTIDE SEQUENCE</scope>
    <source>
        <strain evidence="1">ARTV</strain>
    </source>
</reference>
<accession>A0A3B0M1T1</accession>
<gene>
    <name evidence="1" type="ORF">ARTV_3076</name>
</gene>